<protein>
    <recommendedName>
        <fullName evidence="6">Ankyrin repeat protein</fullName>
    </recommendedName>
</protein>
<organism evidence="4 5">
    <name type="scientific">Smittium megazygosporum</name>
    <dbReference type="NCBI Taxonomy" id="133381"/>
    <lineage>
        <taxon>Eukaryota</taxon>
        <taxon>Fungi</taxon>
        <taxon>Fungi incertae sedis</taxon>
        <taxon>Zoopagomycota</taxon>
        <taxon>Kickxellomycotina</taxon>
        <taxon>Harpellomycetes</taxon>
        <taxon>Harpellales</taxon>
        <taxon>Legeriomycetaceae</taxon>
        <taxon>Smittium</taxon>
    </lineage>
</organism>
<feature type="repeat" description="ANK" evidence="3">
    <location>
        <begin position="192"/>
        <end position="224"/>
    </location>
</feature>
<keyword evidence="5" id="KW-1185">Reference proteome</keyword>
<dbReference type="Proteomes" id="UP000245609">
    <property type="component" value="Unassembled WGS sequence"/>
</dbReference>
<dbReference type="PANTHER" id="PTHR24198">
    <property type="entry name" value="ANKYRIN REPEAT AND PROTEIN KINASE DOMAIN-CONTAINING PROTEIN"/>
    <property type="match status" value="1"/>
</dbReference>
<dbReference type="PANTHER" id="PTHR24198:SF165">
    <property type="entry name" value="ANKYRIN REPEAT-CONTAINING PROTEIN-RELATED"/>
    <property type="match status" value="1"/>
</dbReference>
<dbReference type="Gene3D" id="1.25.40.20">
    <property type="entry name" value="Ankyrin repeat-containing domain"/>
    <property type="match status" value="4"/>
</dbReference>
<dbReference type="OrthoDB" id="341259at2759"/>
<feature type="repeat" description="ANK" evidence="3">
    <location>
        <begin position="162"/>
        <end position="194"/>
    </location>
</feature>
<feature type="repeat" description="ANK" evidence="3">
    <location>
        <begin position="342"/>
        <end position="374"/>
    </location>
</feature>
<keyword evidence="1" id="KW-0677">Repeat</keyword>
<dbReference type="SMART" id="SM00248">
    <property type="entry name" value="ANK"/>
    <property type="match status" value="16"/>
</dbReference>
<evidence type="ECO:0000313" key="5">
    <source>
        <dbReference type="Proteomes" id="UP000245609"/>
    </source>
</evidence>
<dbReference type="EMBL" id="MBFS01000257">
    <property type="protein sequence ID" value="PVV03243.1"/>
    <property type="molecule type" value="Genomic_DNA"/>
</dbReference>
<name>A0A2T9ZF62_9FUNG</name>
<dbReference type="PROSITE" id="PS50088">
    <property type="entry name" value="ANK_REPEAT"/>
    <property type="match status" value="4"/>
</dbReference>
<evidence type="ECO:0000313" key="4">
    <source>
        <dbReference type="EMBL" id="PVV03243.1"/>
    </source>
</evidence>
<feature type="repeat" description="ANK" evidence="3">
    <location>
        <begin position="132"/>
        <end position="164"/>
    </location>
</feature>
<proteinExistence type="predicted"/>
<evidence type="ECO:0000256" key="2">
    <source>
        <dbReference type="ARBA" id="ARBA00023043"/>
    </source>
</evidence>
<evidence type="ECO:0000256" key="1">
    <source>
        <dbReference type="ARBA" id="ARBA00022737"/>
    </source>
</evidence>
<evidence type="ECO:0008006" key="6">
    <source>
        <dbReference type="Google" id="ProtNLM"/>
    </source>
</evidence>
<evidence type="ECO:0000256" key="3">
    <source>
        <dbReference type="PROSITE-ProRule" id="PRU00023"/>
    </source>
</evidence>
<dbReference type="InterPro" id="IPR002110">
    <property type="entry name" value="Ankyrin_rpt"/>
</dbReference>
<dbReference type="AlphaFoldDB" id="A0A2T9ZF62"/>
<sequence>MNHGANFSIFDQVVEEAIFLGKPDIIRVCFVLKGVPKTKIIGFLQLAISLGDIKIVKELLLSGNVDSLSDNYECLYLAYALGHTRIAQFLLQGFRLNYSHEAVSKALVTACENGSIQTVKLLTSYGVDIHYQADLPLRTATQVGNLLAVQHLLEIGANASIMENNPLSIALANNHFEIADCLIKYGASVQTKGNSFLIKYSKAGDLSAVAYLLGRGADIHAQNDLAFKVACLNGKLNITAFLLAKGVSVNSIEENSLEIIINRGYYLTAKLLISKGANISYGNYYIFGLVVREQSLELVKFIVEKRPCVLCVINNAFLESIYTGNTRIISYLLDHGANIHFQNDQALLISVEEEQYAVAQLLLSRGADVDSADRRCITTAIRRGSYDLVRMLLKHGGYLQQDDPYPLNQGFYKNKTEQMWDMTNFYKDPTEKINFSLKFTPASNDQNAQSKQIFNTPVYTSAKNGHAEAVKILLQHSNNSSALVESALYGAVENGNTELMEYLFGIGAKSHVTDSQIFASACKSGNLEMIRSLLKHGASIYTIRDDPLRAACEMVHPDIAKYFLGLGGDQRIGGNISLKPGPSNNYADISDILRALENHSVDEIYNN</sequence>
<dbReference type="InterPro" id="IPR036770">
    <property type="entry name" value="Ankyrin_rpt-contain_sf"/>
</dbReference>
<reference evidence="4 5" key="1">
    <citation type="journal article" date="2018" name="MBio">
        <title>Comparative Genomics Reveals the Core Gene Toolbox for the Fungus-Insect Symbiosis.</title>
        <authorList>
            <person name="Wang Y."/>
            <person name="Stata M."/>
            <person name="Wang W."/>
            <person name="Stajich J.E."/>
            <person name="White M.M."/>
            <person name="Moncalvo J.M."/>
        </authorList>
    </citation>
    <scope>NUCLEOTIDE SEQUENCE [LARGE SCALE GENOMIC DNA]</scope>
    <source>
        <strain evidence="4 5">SC-DP-2</strain>
    </source>
</reference>
<accession>A0A2T9ZF62</accession>
<keyword evidence="2 3" id="KW-0040">ANK repeat</keyword>
<gene>
    <name evidence="4" type="ORF">BB560_002283</name>
</gene>
<dbReference type="SUPFAM" id="SSF48403">
    <property type="entry name" value="Ankyrin repeat"/>
    <property type="match status" value="3"/>
</dbReference>
<comment type="caution">
    <text evidence="4">The sequence shown here is derived from an EMBL/GenBank/DDBJ whole genome shotgun (WGS) entry which is preliminary data.</text>
</comment>
<dbReference type="STRING" id="133381.A0A2T9ZF62"/>
<dbReference type="Pfam" id="PF12796">
    <property type="entry name" value="Ank_2"/>
    <property type="match status" value="4"/>
</dbReference>